<evidence type="ECO:0000256" key="1">
    <source>
        <dbReference type="ARBA" id="ARBA00004141"/>
    </source>
</evidence>
<keyword evidence="5 8" id="KW-0472">Membrane</keyword>
<keyword evidence="11" id="KW-1185">Reference proteome</keyword>
<comment type="subcellular location">
    <subcellularLocation>
        <location evidence="1">Membrane</location>
        <topology evidence="1">Multi-pass membrane protein</topology>
    </subcellularLocation>
</comment>
<organism evidence="10 11">
    <name type="scientific">Fusarium culmorum</name>
    <dbReference type="NCBI Taxonomy" id="5516"/>
    <lineage>
        <taxon>Eukaryota</taxon>
        <taxon>Fungi</taxon>
        <taxon>Dikarya</taxon>
        <taxon>Ascomycota</taxon>
        <taxon>Pezizomycotina</taxon>
        <taxon>Sordariomycetes</taxon>
        <taxon>Hypocreomycetidae</taxon>
        <taxon>Hypocreales</taxon>
        <taxon>Nectriaceae</taxon>
        <taxon>Fusarium</taxon>
    </lineage>
</organism>
<dbReference type="PANTHER" id="PTHR43791:SF48">
    <property type="entry name" value="TRANSPORTER, PUTATIVE (AFU_ORTHOLOGUE AFUA_4G01000)-RELATED"/>
    <property type="match status" value="1"/>
</dbReference>
<feature type="transmembrane region" description="Helical" evidence="8">
    <location>
        <begin position="458"/>
        <end position="478"/>
    </location>
</feature>
<evidence type="ECO:0000256" key="4">
    <source>
        <dbReference type="ARBA" id="ARBA00022989"/>
    </source>
</evidence>
<protein>
    <submittedName>
        <fullName evidence="10">Putative transporter</fullName>
    </submittedName>
</protein>
<dbReference type="PANTHER" id="PTHR43791">
    <property type="entry name" value="PERMEASE-RELATED"/>
    <property type="match status" value="1"/>
</dbReference>
<dbReference type="Gene3D" id="1.20.1250.20">
    <property type="entry name" value="MFS general substrate transporter like domains"/>
    <property type="match status" value="2"/>
</dbReference>
<keyword evidence="6" id="KW-0325">Glycoprotein</keyword>
<feature type="transmembrane region" description="Helical" evidence="8">
    <location>
        <begin position="425"/>
        <end position="446"/>
    </location>
</feature>
<evidence type="ECO:0000256" key="3">
    <source>
        <dbReference type="ARBA" id="ARBA00022692"/>
    </source>
</evidence>
<dbReference type="GO" id="GO:0022857">
    <property type="term" value="F:transmembrane transporter activity"/>
    <property type="evidence" value="ECO:0007669"/>
    <property type="project" value="InterPro"/>
</dbReference>
<gene>
    <name evidence="10" type="ORF">FCULG_00011054</name>
</gene>
<evidence type="ECO:0000256" key="7">
    <source>
        <dbReference type="SAM" id="MobiDB-lite"/>
    </source>
</evidence>
<evidence type="ECO:0000313" key="10">
    <source>
        <dbReference type="EMBL" id="PTD08718.1"/>
    </source>
</evidence>
<feature type="transmembrane region" description="Helical" evidence="8">
    <location>
        <begin position="298"/>
        <end position="321"/>
    </location>
</feature>
<dbReference type="InterPro" id="IPR020846">
    <property type="entry name" value="MFS_dom"/>
</dbReference>
<feature type="region of interest" description="Disordered" evidence="7">
    <location>
        <begin position="664"/>
        <end position="711"/>
    </location>
</feature>
<evidence type="ECO:0000256" key="8">
    <source>
        <dbReference type="SAM" id="Phobius"/>
    </source>
</evidence>
<dbReference type="SUPFAM" id="SSF103473">
    <property type="entry name" value="MFS general substrate transporter"/>
    <property type="match status" value="1"/>
</dbReference>
<dbReference type="Proteomes" id="UP000241587">
    <property type="component" value="Unassembled WGS sequence"/>
</dbReference>
<feature type="transmembrane region" description="Helical" evidence="8">
    <location>
        <begin position="90"/>
        <end position="111"/>
    </location>
</feature>
<feature type="transmembrane region" description="Helical" evidence="8">
    <location>
        <begin position="178"/>
        <end position="200"/>
    </location>
</feature>
<feature type="transmembrane region" description="Helical" evidence="8">
    <location>
        <begin position="148"/>
        <end position="166"/>
    </location>
</feature>
<dbReference type="PROSITE" id="PS50850">
    <property type="entry name" value="MFS"/>
    <property type="match status" value="1"/>
</dbReference>
<reference evidence="10 11" key="1">
    <citation type="submission" date="2018-02" db="EMBL/GenBank/DDBJ databases">
        <title>Fusarium culmorum secondary metabolites in fungal-bacterial-plant interactions.</title>
        <authorList>
            <person name="Schmidt R."/>
        </authorList>
    </citation>
    <scope>NUCLEOTIDE SEQUENCE [LARGE SCALE GENOMIC DNA]</scope>
    <source>
        <strain evidence="10 11">PV</strain>
    </source>
</reference>
<name>A0A2T4GYS3_FUSCU</name>
<keyword evidence="4 8" id="KW-1133">Transmembrane helix</keyword>
<dbReference type="OrthoDB" id="2985014at2759"/>
<feature type="compositionally biased region" description="Basic and acidic residues" evidence="7">
    <location>
        <begin position="597"/>
        <end position="613"/>
    </location>
</feature>
<accession>A0A2T4GYS3</accession>
<evidence type="ECO:0000256" key="2">
    <source>
        <dbReference type="ARBA" id="ARBA00022448"/>
    </source>
</evidence>
<dbReference type="InterPro" id="IPR011701">
    <property type="entry name" value="MFS"/>
</dbReference>
<feature type="transmembrane region" description="Helical" evidence="8">
    <location>
        <begin position="366"/>
        <end position="384"/>
    </location>
</feature>
<feature type="transmembrane region" description="Helical" evidence="8">
    <location>
        <begin position="229"/>
        <end position="249"/>
    </location>
</feature>
<dbReference type="Pfam" id="PF07690">
    <property type="entry name" value="MFS_1"/>
    <property type="match status" value="1"/>
</dbReference>
<keyword evidence="2" id="KW-0813">Transport</keyword>
<feature type="transmembrane region" description="Helical" evidence="8">
    <location>
        <begin position="341"/>
        <end position="359"/>
    </location>
</feature>
<dbReference type="FunFam" id="1.20.1250.20:FF:000018">
    <property type="entry name" value="MFS transporter permease"/>
    <property type="match status" value="1"/>
</dbReference>
<feature type="transmembrane region" description="Helical" evidence="8">
    <location>
        <begin position="48"/>
        <end position="70"/>
    </location>
</feature>
<proteinExistence type="predicted"/>
<evidence type="ECO:0000259" key="9">
    <source>
        <dbReference type="PROSITE" id="PS50850"/>
    </source>
</evidence>
<keyword evidence="3 8" id="KW-0812">Transmembrane</keyword>
<feature type="transmembrane region" description="Helical" evidence="8">
    <location>
        <begin position="390"/>
        <end position="413"/>
    </location>
</feature>
<evidence type="ECO:0000256" key="5">
    <source>
        <dbReference type="ARBA" id="ARBA00023136"/>
    </source>
</evidence>
<evidence type="ECO:0000256" key="6">
    <source>
        <dbReference type="ARBA" id="ARBA00023180"/>
    </source>
</evidence>
<feature type="region of interest" description="Disordered" evidence="7">
    <location>
        <begin position="1"/>
        <end position="22"/>
    </location>
</feature>
<feature type="domain" description="Major facilitator superfamily (MFS) profile" evidence="9">
    <location>
        <begin position="52"/>
        <end position="483"/>
    </location>
</feature>
<dbReference type="EMBL" id="PVEM01000004">
    <property type="protein sequence ID" value="PTD08718.1"/>
    <property type="molecule type" value="Genomic_DNA"/>
</dbReference>
<dbReference type="InterPro" id="IPR036259">
    <property type="entry name" value="MFS_trans_sf"/>
</dbReference>
<feature type="transmembrane region" description="Helical" evidence="8">
    <location>
        <begin position="118"/>
        <end position="136"/>
    </location>
</feature>
<evidence type="ECO:0000313" key="11">
    <source>
        <dbReference type="Proteomes" id="UP000241587"/>
    </source>
</evidence>
<dbReference type="GO" id="GO:0016020">
    <property type="term" value="C:membrane"/>
    <property type="evidence" value="ECO:0007669"/>
    <property type="project" value="UniProtKB-SubCell"/>
</dbReference>
<comment type="caution">
    <text evidence="10">The sequence shown here is derived from an EMBL/GenBank/DDBJ whole genome shotgun (WGS) entry which is preliminary data.</text>
</comment>
<feature type="compositionally biased region" description="Basic and acidic residues" evidence="7">
    <location>
        <begin position="620"/>
        <end position="646"/>
    </location>
</feature>
<dbReference type="AlphaFoldDB" id="A0A2T4GYS3"/>
<feature type="region of interest" description="Disordered" evidence="7">
    <location>
        <begin position="597"/>
        <end position="646"/>
    </location>
</feature>
<dbReference type="FunFam" id="1.20.1250.20:FF:000013">
    <property type="entry name" value="MFS general substrate transporter"/>
    <property type="match status" value="1"/>
</dbReference>
<feature type="compositionally biased region" description="Basic and acidic residues" evidence="7">
    <location>
        <begin position="1"/>
        <end position="11"/>
    </location>
</feature>
<sequence length="857" mass="96402">MESSNHNEKFQNDTASNTSDAAGGAVETVENAQFYIDPKQEAKLRRKIDFMIVPTVCLLYLFCFIDRANIGNARLAGLEEDLGMKGSDYNLVLSTFYISYIIFEIPANLLCKYMGPGWFIPLTSLGFGLVSIFTAFVHNVPQICGVRFVLGIFEAGMLPGIAYYMSRWYRRSELTFRLSLYIVMAPLAGAFGGLLASAILKLPNFGRFKSWEMIFGRSWSRLDITQANIVEAIEGIVTVVLSLIAFATLTDRPDTARWLTEEERALAINRIKAERLGTTEVLDKMDKAKIFAGIRSPLTLSTSIIFLLDNITVQGLAFFLPTIVRTIYPDRSTISQQLFTVPPYVVGAFFTVLIPGLSYKMDRRQIFIILCAPLVMVGYAIFLGTNNGQARYGATFLVASSAFALAPLTNSHISANVLSDTARSAAIGTNVMFGNIGGLIATWSFVKSDGPDYPIGNGLNLATSSTILVLGTLTLLWIKRDNQKRANRSAEEELAGMSIIVCLAQSTPCIKNTASPNEYKKKKKGGKKDKRCLRQEAWHHEVHYHHGGHYIINGTVIEPDGESFKPGGLHGDGKKYKYYKIVKDPKKIDKYYKDKKEKLKKESPDRKITHIHNDYLLPSKKIDGRPKSDTPSKEIDKRPEDGMLSKKIDRPEAEIAFEKFNPPGLNNPYATFDRPEANTPYGKKDRLPEEDNPYASWKSRQNKRAVESKKKRGVIESKSFIGNRHGQEWPYPWNTDEANAIKKVNVTIEQNGVDPIAINVIIRNHSKMNVTVVTRNSPVDKDAFKLGHFRVYPDDTRINFAPEREGYTWYERPRGSMSRPSDPRRMYLQSDFTHLRPNETVKQTIIVPSGTKEQNEQ</sequence>